<dbReference type="EMBL" id="MEUM01000166">
    <property type="protein sequence ID" value="OGC38788.1"/>
    <property type="molecule type" value="Genomic_DNA"/>
</dbReference>
<dbReference type="Proteomes" id="UP000177025">
    <property type="component" value="Unassembled WGS sequence"/>
</dbReference>
<comment type="similarity">
    <text evidence="2 10">Belongs to the class-V pyridoxal-phosphate-dependent aminotransferase family. NifS/IscS subfamily.</text>
</comment>
<dbReference type="GO" id="GO:0046872">
    <property type="term" value="F:metal ion binding"/>
    <property type="evidence" value="ECO:0007669"/>
    <property type="project" value="UniProtKB-KW"/>
</dbReference>
<dbReference type="GO" id="GO:1990221">
    <property type="term" value="C:L-cysteine desulfurase complex"/>
    <property type="evidence" value="ECO:0007669"/>
    <property type="project" value="UniProtKB-ARBA"/>
</dbReference>
<evidence type="ECO:0000256" key="4">
    <source>
        <dbReference type="ARBA" id="ARBA00022679"/>
    </source>
</evidence>
<evidence type="ECO:0000256" key="2">
    <source>
        <dbReference type="ARBA" id="ARBA00006490"/>
    </source>
</evidence>
<dbReference type="Pfam" id="PF00266">
    <property type="entry name" value="Aminotran_5"/>
    <property type="match status" value="1"/>
</dbReference>
<dbReference type="PANTHER" id="PTHR11601:SF34">
    <property type="entry name" value="CYSTEINE DESULFURASE"/>
    <property type="match status" value="1"/>
</dbReference>
<organism evidence="13 14">
    <name type="scientific">candidate division WOR-3 bacterium RBG_13_43_14</name>
    <dbReference type="NCBI Taxonomy" id="1802590"/>
    <lineage>
        <taxon>Bacteria</taxon>
        <taxon>Bacteria division WOR-3</taxon>
    </lineage>
</organism>
<dbReference type="Gene3D" id="3.40.640.10">
    <property type="entry name" value="Type I PLP-dependent aspartate aminotransferase-like (Major domain)"/>
    <property type="match status" value="1"/>
</dbReference>
<dbReference type="GO" id="GO:0051537">
    <property type="term" value="F:2 iron, 2 sulfur cluster binding"/>
    <property type="evidence" value="ECO:0007669"/>
    <property type="project" value="UniProtKB-UniRule"/>
</dbReference>
<dbReference type="InterPro" id="IPR016454">
    <property type="entry name" value="Cysteine_dSase"/>
</dbReference>
<dbReference type="InterPro" id="IPR000192">
    <property type="entry name" value="Aminotrans_V_dom"/>
</dbReference>
<protein>
    <recommendedName>
        <fullName evidence="10">Cysteine desulfurase IscS</fullName>
        <ecNumber evidence="10">2.8.1.7</ecNumber>
    </recommendedName>
</protein>
<dbReference type="Gene3D" id="3.90.1150.10">
    <property type="entry name" value="Aspartate Aminotransferase, domain 1"/>
    <property type="match status" value="1"/>
</dbReference>
<gene>
    <name evidence="10" type="primary">iscS</name>
    <name evidence="13" type="ORF">A2Y85_07980</name>
</gene>
<dbReference type="GO" id="GO:0044571">
    <property type="term" value="P:[2Fe-2S] cluster assembly"/>
    <property type="evidence" value="ECO:0007669"/>
    <property type="project" value="UniProtKB-UniRule"/>
</dbReference>
<evidence type="ECO:0000256" key="7">
    <source>
        <dbReference type="ARBA" id="ARBA00023004"/>
    </source>
</evidence>
<feature type="active site" description="Cysteine persulfide intermediate" evidence="10">
    <location>
        <position position="325"/>
    </location>
</feature>
<evidence type="ECO:0000313" key="14">
    <source>
        <dbReference type="Proteomes" id="UP000177025"/>
    </source>
</evidence>
<keyword evidence="4 10" id="KW-0808">Transferase</keyword>
<sequence length="388" mass="42500">MKRIYLDYAATTPVHPEVQKAILPFFDEHYGNPASLHFHGQKAREAIENARRSIAQTLGAKPEELIFTSGGTESNNTAIKGVGWAKKDKGNHIITSAIEHHAVLEPCHFLERNGFSVTVLPVDKYGLVDPDDIKKAITDKTIIVSIMHANNEIGTIEPIEEISRVCKEKGVYLHTDAVQSFGSLDTDVNILGVDLLSISAHKIYGPKGVGVLYIRKGTKIAPLIHGGGQESGKRASTQNTPGIVGLAKAVEMAISERDWRVNKYKEMRDRLIEGIIKNVDEVQLNGHPQKRLPNNCHFTVRHVEGEAVLLKLDSIGIEVATGSACSSGSLEASHVLLAIGVSLVDAQGSLRISVGRQTEKEEIDYVLEHLPRVVNDLRYISPLSRKAK</sequence>
<keyword evidence="10" id="KW-0001">2Fe-2S</keyword>
<keyword evidence="6 10" id="KW-0663">Pyridoxal phosphate</keyword>
<feature type="binding site" description="via persulfide group" evidence="10">
    <location>
        <position position="325"/>
    </location>
    <ligand>
        <name>[2Fe-2S] cluster</name>
        <dbReference type="ChEBI" id="CHEBI:190135"/>
        <note>ligand shared with IscU</note>
    </ligand>
</feature>
<name>A0A1F4U1E6_UNCW3</name>
<proteinExistence type="inferred from homology"/>
<dbReference type="SUPFAM" id="SSF53383">
    <property type="entry name" value="PLP-dependent transferases"/>
    <property type="match status" value="1"/>
</dbReference>
<dbReference type="EC" id="2.8.1.7" evidence="10"/>
<dbReference type="HAMAP" id="MF_00331">
    <property type="entry name" value="Cys_desulf_IscS"/>
    <property type="match status" value="1"/>
</dbReference>
<evidence type="ECO:0000256" key="10">
    <source>
        <dbReference type="HAMAP-Rule" id="MF_00331"/>
    </source>
</evidence>
<feature type="binding site" evidence="10">
    <location>
        <begin position="71"/>
        <end position="72"/>
    </location>
    <ligand>
        <name>pyridoxal 5'-phosphate</name>
        <dbReference type="ChEBI" id="CHEBI:597326"/>
    </ligand>
</feature>
<dbReference type="GO" id="GO:0031071">
    <property type="term" value="F:cysteine desulfurase activity"/>
    <property type="evidence" value="ECO:0007669"/>
    <property type="project" value="UniProtKB-UniRule"/>
</dbReference>
<dbReference type="InterPro" id="IPR010240">
    <property type="entry name" value="Cys_deSase_IscS"/>
</dbReference>
<feature type="domain" description="Aminotransferase class V" evidence="12">
    <location>
        <begin position="4"/>
        <end position="366"/>
    </location>
</feature>
<feature type="binding site" evidence="10">
    <location>
        <begin position="199"/>
        <end position="201"/>
    </location>
    <ligand>
        <name>pyridoxal 5'-phosphate</name>
        <dbReference type="ChEBI" id="CHEBI:597326"/>
    </ligand>
</feature>
<dbReference type="InterPro" id="IPR015422">
    <property type="entry name" value="PyrdxlP-dep_Trfase_small"/>
</dbReference>
<dbReference type="InterPro" id="IPR017772">
    <property type="entry name" value="Cys_deSase_NifS_bac/arc"/>
</dbReference>
<feature type="binding site" evidence="10">
    <location>
        <position position="151"/>
    </location>
    <ligand>
        <name>pyridoxal 5'-phosphate</name>
        <dbReference type="ChEBI" id="CHEBI:597326"/>
    </ligand>
</feature>
<evidence type="ECO:0000256" key="8">
    <source>
        <dbReference type="ARBA" id="ARBA00023014"/>
    </source>
</evidence>
<comment type="function">
    <text evidence="10">Master enzyme that delivers sulfur to a number of partners involved in Fe-S cluster assembly, tRNA modification or cofactor biosynthesis. Catalyzes the removal of elemental sulfur atoms from cysteine to produce alanine. Functions as a sulfur delivery protein for Fe-S cluster synthesis onto IscU, an Fe-S scaffold assembly protein, as well as other S acceptor proteins.</text>
</comment>
<dbReference type="PANTHER" id="PTHR11601">
    <property type="entry name" value="CYSTEINE DESULFURYLASE FAMILY MEMBER"/>
    <property type="match status" value="1"/>
</dbReference>
<dbReference type="AlphaFoldDB" id="A0A1F4U1E6"/>
<keyword evidence="5 10" id="KW-0479">Metal-binding</keyword>
<feature type="binding site" evidence="10">
    <location>
        <position position="237"/>
    </location>
    <ligand>
        <name>pyridoxal 5'-phosphate</name>
        <dbReference type="ChEBI" id="CHEBI:597326"/>
    </ligand>
</feature>
<keyword evidence="3 10" id="KW-0963">Cytoplasm</keyword>
<reference evidence="13 14" key="1">
    <citation type="journal article" date="2016" name="Nat. Commun.">
        <title>Thousands of microbial genomes shed light on interconnected biogeochemical processes in an aquifer system.</title>
        <authorList>
            <person name="Anantharaman K."/>
            <person name="Brown C.T."/>
            <person name="Hug L.A."/>
            <person name="Sharon I."/>
            <person name="Castelle C.J."/>
            <person name="Probst A.J."/>
            <person name="Thomas B.C."/>
            <person name="Singh A."/>
            <person name="Wilkins M.J."/>
            <person name="Karaoz U."/>
            <person name="Brodie E.L."/>
            <person name="Williams K.H."/>
            <person name="Hubbard S.S."/>
            <person name="Banfield J.F."/>
        </authorList>
    </citation>
    <scope>NUCLEOTIDE SEQUENCE [LARGE SCALE GENOMIC DNA]</scope>
</reference>
<dbReference type="UniPathway" id="UPA00266"/>
<feature type="modified residue" description="N6-(pyridoxal phosphate)lysine" evidence="10">
    <location>
        <position position="202"/>
    </location>
</feature>
<dbReference type="InterPro" id="IPR015421">
    <property type="entry name" value="PyrdxlP-dep_Trfase_major"/>
</dbReference>
<dbReference type="NCBIfam" id="NF002806">
    <property type="entry name" value="PRK02948.1"/>
    <property type="match status" value="1"/>
</dbReference>
<evidence type="ECO:0000256" key="6">
    <source>
        <dbReference type="ARBA" id="ARBA00022898"/>
    </source>
</evidence>
<comment type="subcellular location">
    <subcellularLocation>
        <location evidence="10">Cytoplasm</location>
    </subcellularLocation>
</comment>
<feature type="binding site" evidence="10">
    <location>
        <position position="179"/>
    </location>
    <ligand>
        <name>pyridoxal 5'-phosphate</name>
        <dbReference type="ChEBI" id="CHEBI:597326"/>
    </ligand>
</feature>
<keyword evidence="7 10" id="KW-0408">Iron</keyword>
<evidence type="ECO:0000313" key="13">
    <source>
        <dbReference type="EMBL" id="OGC38788.1"/>
    </source>
</evidence>
<evidence type="ECO:0000256" key="5">
    <source>
        <dbReference type="ARBA" id="ARBA00022723"/>
    </source>
</evidence>
<dbReference type="GO" id="GO:0006520">
    <property type="term" value="P:amino acid metabolic process"/>
    <property type="evidence" value="ECO:0007669"/>
    <property type="project" value="InterPro"/>
</dbReference>
<keyword evidence="8 10" id="KW-0411">Iron-sulfur</keyword>
<evidence type="ECO:0000256" key="3">
    <source>
        <dbReference type="ARBA" id="ARBA00022490"/>
    </source>
</evidence>
<evidence type="ECO:0000256" key="11">
    <source>
        <dbReference type="RuleBase" id="RU004504"/>
    </source>
</evidence>
<dbReference type="InterPro" id="IPR015424">
    <property type="entry name" value="PyrdxlP-dep_Trfase"/>
</dbReference>
<evidence type="ECO:0000259" key="12">
    <source>
        <dbReference type="Pfam" id="PF00266"/>
    </source>
</evidence>
<dbReference type="GO" id="GO:0030170">
    <property type="term" value="F:pyridoxal phosphate binding"/>
    <property type="evidence" value="ECO:0007669"/>
    <property type="project" value="UniProtKB-UniRule"/>
</dbReference>
<dbReference type="NCBIfam" id="TIGR03402">
    <property type="entry name" value="FeS_nifS"/>
    <property type="match status" value="1"/>
</dbReference>
<evidence type="ECO:0000256" key="9">
    <source>
        <dbReference type="ARBA" id="ARBA00050776"/>
    </source>
</evidence>
<evidence type="ECO:0000256" key="1">
    <source>
        <dbReference type="ARBA" id="ARBA00001933"/>
    </source>
</evidence>
<comment type="subunit">
    <text evidence="10">Homodimer. Forms a heterotetramer with IscU, interacts with other sulfur acceptors.</text>
</comment>
<dbReference type="PIRSF" id="PIRSF005572">
    <property type="entry name" value="NifS"/>
    <property type="match status" value="1"/>
</dbReference>
<comment type="catalytic activity">
    <reaction evidence="9 10">
        <text>(sulfur carrier)-H + L-cysteine = (sulfur carrier)-SH + L-alanine</text>
        <dbReference type="Rhea" id="RHEA:43892"/>
        <dbReference type="Rhea" id="RHEA-COMP:14737"/>
        <dbReference type="Rhea" id="RHEA-COMP:14739"/>
        <dbReference type="ChEBI" id="CHEBI:29917"/>
        <dbReference type="ChEBI" id="CHEBI:35235"/>
        <dbReference type="ChEBI" id="CHEBI:57972"/>
        <dbReference type="ChEBI" id="CHEBI:64428"/>
        <dbReference type="EC" id="2.8.1.7"/>
    </reaction>
</comment>
<dbReference type="InterPro" id="IPR020578">
    <property type="entry name" value="Aminotrans_V_PyrdxlP_BS"/>
</dbReference>
<comment type="cofactor">
    <cofactor evidence="1 10 11">
        <name>pyridoxal 5'-phosphate</name>
        <dbReference type="ChEBI" id="CHEBI:597326"/>
    </cofactor>
</comment>
<dbReference type="FunFam" id="3.40.640.10:FF:000084">
    <property type="entry name" value="IscS-like cysteine desulfurase"/>
    <property type="match status" value="1"/>
</dbReference>
<accession>A0A1F4U1E6</accession>
<comment type="caution">
    <text evidence="13">The sequence shown here is derived from an EMBL/GenBank/DDBJ whole genome shotgun (WGS) entry which is preliminary data.</text>
</comment>
<dbReference type="PROSITE" id="PS00595">
    <property type="entry name" value="AA_TRANSFER_CLASS_5"/>
    <property type="match status" value="1"/>
</dbReference>
<comment type="pathway">
    <text evidence="10">Cofactor biosynthesis; iron-sulfur cluster biosynthesis.</text>
</comment>